<evidence type="ECO:0008006" key="5">
    <source>
        <dbReference type="Google" id="ProtNLM"/>
    </source>
</evidence>
<feature type="region of interest" description="Disordered" evidence="1">
    <location>
        <begin position="1"/>
        <end position="38"/>
    </location>
</feature>
<accession>A0A7I9ZQ92</accession>
<keyword evidence="2" id="KW-0812">Transmembrane</keyword>
<keyword evidence="4" id="KW-1185">Reference proteome</keyword>
<dbReference type="Proteomes" id="UP000465304">
    <property type="component" value="Unassembled WGS sequence"/>
</dbReference>
<dbReference type="AlphaFoldDB" id="A0A7I9ZQ92"/>
<proteinExistence type="predicted"/>
<comment type="caution">
    <text evidence="3">The sequence shown here is derived from an EMBL/GenBank/DDBJ whole genome shotgun (WGS) entry which is preliminary data.</text>
</comment>
<keyword evidence="2" id="KW-1133">Transmembrane helix</keyword>
<gene>
    <name evidence="3" type="ORF">MHIP_33500</name>
</gene>
<protein>
    <recommendedName>
        <fullName evidence="5">Aminopeptidase</fullName>
    </recommendedName>
</protein>
<sequence length="160" mass="16576">MATANRLVLMPRSTRAPPGHTVKKHKSGDQGRPGIKVPTAGTSVRMKVRLIIVAAGAVALLVGIVGLVVPVSVTAGEGEVVRCGSAIAPDLSAARANDDASEANVPVFGEVLVDPNYVRLCEKDLEDRRMWTITLGAVGALTLVAAGAQGAVARRFTTSR</sequence>
<name>A0A7I9ZQ92_9MYCO</name>
<evidence type="ECO:0000256" key="1">
    <source>
        <dbReference type="SAM" id="MobiDB-lite"/>
    </source>
</evidence>
<reference evidence="3 4" key="1">
    <citation type="journal article" date="2019" name="Emerg. Microbes Infect.">
        <title>Comprehensive subspecies identification of 175 nontuberculous mycobacteria species based on 7547 genomic profiles.</title>
        <authorList>
            <person name="Matsumoto Y."/>
            <person name="Kinjo T."/>
            <person name="Motooka D."/>
            <person name="Nabeya D."/>
            <person name="Jung N."/>
            <person name="Uechi K."/>
            <person name="Horii T."/>
            <person name="Iida T."/>
            <person name="Fujita J."/>
            <person name="Nakamura S."/>
        </authorList>
    </citation>
    <scope>NUCLEOTIDE SEQUENCE [LARGE SCALE GENOMIC DNA]</scope>
    <source>
        <strain evidence="3 4">JCM 30996</strain>
    </source>
</reference>
<dbReference type="EMBL" id="BLLB01000002">
    <property type="protein sequence ID" value="GFH02867.1"/>
    <property type="molecule type" value="Genomic_DNA"/>
</dbReference>
<evidence type="ECO:0000313" key="3">
    <source>
        <dbReference type="EMBL" id="GFH02867.1"/>
    </source>
</evidence>
<keyword evidence="2" id="KW-0472">Membrane</keyword>
<evidence type="ECO:0000313" key="4">
    <source>
        <dbReference type="Proteomes" id="UP000465304"/>
    </source>
</evidence>
<organism evidence="3 4">
    <name type="scientific">Mycolicibacterium hippocampi</name>
    <dbReference type="NCBI Taxonomy" id="659824"/>
    <lineage>
        <taxon>Bacteria</taxon>
        <taxon>Bacillati</taxon>
        <taxon>Actinomycetota</taxon>
        <taxon>Actinomycetes</taxon>
        <taxon>Mycobacteriales</taxon>
        <taxon>Mycobacteriaceae</taxon>
        <taxon>Mycolicibacterium</taxon>
    </lineage>
</organism>
<feature type="transmembrane region" description="Helical" evidence="2">
    <location>
        <begin position="50"/>
        <end position="69"/>
    </location>
</feature>
<feature type="transmembrane region" description="Helical" evidence="2">
    <location>
        <begin position="130"/>
        <end position="152"/>
    </location>
</feature>
<evidence type="ECO:0000256" key="2">
    <source>
        <dbReference type="SAM" id="Phobius"/>
    </source>
</evidence>